<keyword evidence="17" id="KW-1185">Reference proteome</keyword>
<evidence type="ECO:0000259" key="15">
    <source>
        <dbReference type="PROSITE" id="PS51767"/>
    </source>
</evidence>
<evidence type="ECO:0000313" key="16">
    <source>
        <dbReference type="EMBL" id="KAK4307688.1"/>
    </source>
</evidence>
<keyword evidence="10" id="KW-0865">Zymogen</keyword>
<dbReference type="SUPFAM" id="SSF50630">
    <property type="entry name" value="Acid proteases"/>
    <property type="match status" value="1"/>
</dbReference>
<keyword evidence="7 12" id="KW-0378">Hydrolase</keyword>
<dbReference type="PANTHER" id="PTHR47965">
    <property type="entry name" value="ASPARTYL PROTEASE-RELATED"/>
    <property type="match status" value="1"/>
</dbReference>
<dbReference type="InterPro" id="IPR001969">
    <property type="entry name" value="Aspartic_peptidase_AS"/>
</dbReference>
<evidence type="ECO:0000256" key="9">
    <source>
        <dbReference type="ARBA" id="ARBA00023136"/>
    </source>
</evidence>
<dbReference type="GO" id="GO:0006509">
    <property type="term" value="P:membrane protein ectodomain proteolysis"/>
    <property type="evidence" value="ECO:0007669"/>
    <property type="project" value="TreeGrafter"/>
</dbReference>
<dbReference type="PRINTS" id="PR00792">
    <property type="entry name" value="PEPSIN"/>
</dbReference>
<dbReference type="InterPro" id="IPR033121">
    <property type="entry name" value="PEPTIDASE_A1"/>
</dbReference>
<dbReference type="PANTHER" id="PTHR47965:SF12">
    <property type="entry name" value="ASPARTIC PROTEINASE 3-RELATED"/>
    <property type="match status" value="1"/>
</dbReference>
<feature type="signal peptide" evidence="14">
    <location>
        <begin position="1"/>
        <end position="31"/>
    </location>
</feature>
<dbReference type="GO" id="GO:0005768">
    <property type="term" value="C:endosome"/>
    <property type="evidence" value="ECO:0007669"/>
    <property type="project" value="TreeGrafter"/>
</dbReference>
<keyword evidence="6 12" id="KW-0064">Aspartyl protease</keyword>
<dbReference type="GO" id="GO:0005802">
    <property type="term" value="C:trans-Golgi network"/>
    <property type="evidence" value="ECO:0007669"/>
    <property type="project" value="TreeGrafter"/>
</dbReference>
<evidence type="ECO:0000256" key="13">
    <source>
        <dbReference type="SAM" id="Phobius"/>
    </source>
</evidence>
<evidence type="ECO:0000256" key="10">
    <source>
        <dbReference type="ARBA" id="ARBA00023145"/>
    </source>
</evidence>
<keyword evidence="5 14" id="KW-0732">Signal</keyword>
<feature type="transmembrane region" description="Helical" evidence="13">
    <location>
        <begin position="443"/>
        <end position="468"/>
    </location>
</feature>
<protein>
    <recommendedName>
        <fullName evidence="15">Peptidase A1 domain-containing protein</fullName>
    </recommendedName>
</protein>
<evidence type="ECO:0000256" key="6">
    <source>
        <dbReference type="ARBA" id="ARBA00022750"/>
    </source>
</evidence>
<sequence>MPWFVHRASSLMVLCSLYLLIISLKLQYSSSQPTTTTHIKTHTKTHTKTHIHTATHTTTHTYNLYGKPGDGYYTQVEIGTPPQKFNVLVDTGSSNLAIAGAQHDGLHSYFIMKNSSTYQHTEQEVNVVYTQGSWKGHMGRDIVRFPDLPEALPVITDIAIITTSNKFFVNNSHWQGIVGLAYRALSQPQGKSVPWLDGVLTQQQHLNNTITLKLCGPDKREAYASHYGRLFIGSDQGDCPPPVVTTPVKRAWFYEVLVVEIEVGNRSINLPCASYNTDKSIVDSGTSNLLLPPKVFKAVVAELQSHTVSLIPSLSDEFWVGNEEVCWPEDHQAWDVFPNITVHLAYDNTSAFSIIVPPKSYLRPAQDKDSTCWVIGLDQSHTGTVLGTVVLEGLCLTFHRDRSVIGFSESTCGPPITLGNIDKSAVDFESCVYVSRGVSGLTLASYIMGALLGITGLPLILATIRFACRWNVSPRLNHEVPFSTLDDVST</sequence>
<evidence type="ECO:0000256" key="3">
    <source>
        <dbReference type="ARBA" id="ARBA00022670"/>
    </source>
</evidence>
<dbReference type="PROSITE" id="PS51767">
    <property type="entry name" value="PEPTIDASE_A1"/>
    <property type="match status" value="1"/>
</dbReference>
<evidence type="ECO:0000313" key="17">
    <source>
        <dbReference type="Proteomes" id="UP001292094"/>
    </source>
</evidence>
<evidence type="ECO:0000256" key="7">
    <source>
        <dbReference type="ARBA" id="ARBA00022801"/>
    </source>
</evidence>
<dbReference type="EMBL" id="JAWZYT010001977">
    <property type="protein sequence ID" value="KAK4307688.1"/>
    <property type="molecule type" value="Genomic_DNA"/>
</dbReference>
<dbReference type="GO" id="GO:0004190">
    <property type="term" value="F:aspartic-type endopeptidase activity"/>
    <property type="evidence" value="ECO:0007669"/>
    <property type="project" value="UniProtKB-KW"/>
</dbReference>
<evidence type="ECO:0000256" key="5">
    <source>
        <dbReference type="ARBA" id="ARBA00022729"/>
    </source>
</evidence>
<evidence type="ECO:0000256" key="8">
    <source>
        <dbReference type="ARBA" id="ARBA00022989"/>
    </source>
</evidence>
<keyword evidence="3 12" id="KW-0645">Protease</keyword>
<evidence type="ECO:0000256" key="12">
    <source>
        <dbReference type="RuleBase" id="RU000454"/>
    </source>
</evidence>
<dbReference type="PRINTS" id="PR01815">
    <property type="entry name" value="BACEFAMILY"/>
</dbReference>
<feature type="domain" description="Peptidase A1" evidence="15">
    <location>
        <begin position="72"/>
        <end position="408"/>
    </location>
</feature>
<dbReference type="FunFam" id="2.40.70.10:FF:000007">
    <property type="entry name" value="Beta-secretase 1"/>
    <property type="match status" value="1"/>
</dbReference>
<feature type="active site" evidence="11">
    <location>
        <position position="90"/>
    </location>
</feature>
<gene>
    <name evidence="16" type="ORF">Pmani_020565</name>
</gene>
<dbReference type="GO" id="GO:0005886">
    <property type="term" value="C:plasma membrane"/>
    <property type="evidence" value="ECO:0007669"/>
    <property type="project" value="TreeGrafter"/>
</dbReference>
<evidence type="ECO:0000256" key="2">
    <source>
        <dbReference type="ARBA" id="ARBA00007447"/>
    </source>
</evidence>
<reference evidence="16" key="1">
    <citation type="submission" date="2023-11" db="EMBL/GenBank/DDBJ databases">
        <title>Genome assemblies of two species of porcelain crab, Petrolisthes cinctipes and Petrolisthes manimaculis (Anomura: Porcellanidae).</title>
        <authorList>
            <person name="Angst P."/>
        </authorList>
    </citation>
    <scope>NUCLEOTIDE SEQUENCE</scope>
    <source>
        <strain evidence="16">PB745_02</strain>
        <tissue evidence="16">Gill</tissue>
    </source>
</reference>
<dbReference type="InterPro" id="IPR021109">
    <property type="entry name" value="Peptidase_aspartic_dom_sf"/>
</dbReference>
<keyword evidence="4 13" id="KW-0812">Transmembrane</keyword>
<name>A0AAE1PGJ1_9EUCA</name>
<comment type="subcellular location">
    <subcellularLocation>
        <location evidence="1">Membrane</location>
        <topology evidence="1">Single-pass type I membrane protein</topology>
    </subcellularLocation>
</comment>
<dbReference type="Proteomes" id="UP001292094">
    <property type="component" value="Unassembled WGS sequence"/>
</dbReference>
<proteinExistence type="inferred from homology"/>
<dbReference type="PROSITE" id="PS00141">
    <property type="entry name" value="ASP_PROTEASE"/>
    <property type="match status" value="1"/>
</dbReference>
<evidence type="ECO:0000256" key="14">
    <source>
        <dbReference type="SAM" id="SignalP"/>
    </source>
</evidence>
<accession>A0AAE1PGJ1</accession>
<dbReference type="GO" id="GO:0050435">
    <property type="term" value="P:amyloid-beta metabolic process"/>
    <property type="evidence" value="ECO:0007669"/>
    <property type="project" value="TreeGrafter"/>
</dbReference>
<dbReference type="InterPro" id="IPR009119">
    <property type="entry name" value="BACE"/>
</dbReference>
<organism evidence="16 17">
    <name type="scientific">Petrolisthes manimaculis</name>
    <dbReference type="NCBI Taxonomy" id="1843537"/>
    <lineage>
        <taxon>Eukaryota</taxon>
        <taxon>Metazoa</taxon>
        <taxon>Ecdysozoa</taxon>
        <taxon>Arthropoda</taxon>
        <taxon>Crustacea</taxon>
        <taxon>Multicrustacea</taxon>
        <taxon>Malacostraca</taxon>
        <taxon>Eumalacostraca</taxon>
        <taxon>Eucarida</taxon>
        <taxon>Decapoda</taxon>
        <taxon>Pleocyemata</taxon>
        <taxon>Anomura</taxon>
        <taxon>Galatheoidea</taxon>
        <taxon>Porcellanidae</taxon>
        <taxon>Petrolisthes</taxon>
    </lineage>
</organism>
<dbReference type="InterPro" id="IPR001461">
    <property type="entry name" value="Aspartic_peptidase_A1"/>
</dbReference>
<feature type="active site" evidence="11">
    <location>
        <position position="283"/>
    </location>
</feature>
<evidence type="ECO:0000256" key="4">
    <source>
        <dbReference type="ARBA" id="ARBA00022692"/>
    </source>
</evidence>
<dbReference type="Gene3D" id="2.40.70.10">
    <property type="entry name" value="Acid Proteases"/>
    <property type="match status" value="2"/>
</dbReference>
<dbReference type="Pfam" id="PF00026">
    <property type="entry name" value="Asp"/>
    <property type="match status" value="1"/>
</dbReference>
<feature type="chain" id="PRO_5042010697" description="Peptidase A1 domain-containing protein" evidence="14">
    <location>
        <begin position="32"/>
        <end position="490"/>
    </location>
</feature>
<evidence type="ECO:0000256" key="11">
    <source>
        <dbReference type="PIRSR" id="PIRSR601461-1"/>
    </source>
</evidence>
<comment type="similarity">
    <text evidence="2 12">Belongs to the peptidase A1 family.</text>
</comment>
<dbReference type="AlphaFoldDB" id="A0AAE1PGJ1"/>
<comment type="caution">
    <text evidence="16">The sequence shown here is derived from an EMBL/GenBank/DDBJ whole genome shotgun (WGS) entry which is preliminary data.</text>
</comment>
<keyword evidence="8 13" id="KW-1133">Transmembrane helix</keyword>
<evidence type="ECO:0000256" key="1">
    <source>
        <dbReference type="ARBA" id="ARBA00004479"/>
    </source>
</evidence>
<keyword evidence="9 13" id="KW-0472">Membrane</keyword>